<feature type="transmembrane region" description="Helical" evidence="6">
    <location>
        <begin position="335"/>
        <end position="358"/>
    </location>
</feature>
<organism evidence="8 9">
    <name type="scientific">Enterocloster asparagiformis</name>
    <dbReference type="NCBI Taxonomy" id="333367"/>
    <lineage>
        <taxon>Bacteria</taxon>
        <taxon>Bacillati</taxon>
        <taxon>Bacillota</taxon>
        <taxon>Clostridia</taxon>
        <taxon>Lachnospirales</taxon>
        <taxon>Lachnospiraceae</taxon>
        <taxon>Enterocloster</taxon>
    </lineage>
</organism>
<evidence type="ECO:0000256" key="4">
    <source>
        <dbReference type="ARBA" id="ARBA00022989"/>
    </source>
</evidence>
<reference evidence="8 9" key="1">
    <citation type="submission" date="2018-08" db="EMBL/GenBank/DDBJ databases">
        <title>A genome reference for cultivated species of the human gut microbiota.</title>
        <authorList>
            <person name="Zou Y."/>
            <person name="Xue W."/>
            <person name="Luo G."/>
        </authorList>
    </citation>
    <scope>NUCLEOTIDE SEQUENCE [LARGE SCALE GENOMIC DNA]</scope>
    <source>
        <strain evidence="8 9">AF04-15</strain>
    </source>
</reference>
<feature type="transmembrane region" description="Helical" evidence="6">
    <location>
        <begin position="364"/>
        <end position="386"/>
    </location>
</feature>
<dbReference type="Proteomes" id="UP000283880">
    <property type="component" value="Unassembled WGS sequence"/>
</dbReference>
<evidence type="ECO:0000256" key="2">
    <source>
        <dbReference type="ARBA" id="ARBA00022448"/>
    </source>
</evidence>
<feature type="transmembrane region" description="Helical" evidence="6">
    <location>
        <begin position="131"/>
        <end position="152"/>
    </location>
</feature>
<evidence type="ECO:0000313" key="8">
    <source>
        <dbReference type="EMBL" id="RGX21969.1"/>
    </source>
</evidence>
<keyword evidence="4 6" id="KW-1133">Transmembrane helix</keyword>
<keyword evidence="5 6" id="KW-0472">Membrane</keyword>
<evidence type="ECO:0000256" key="6">
    <source>
        <dbReference type="SAM" id="Phobius"/>
    </source>
</evidence>
<dbReference type="InterPro" id="IPR020846">
    <property type="entry name" value="MFS_dom"/>
</dbReference>
<accession>A0A413F7N6</accession>
<dbReference type="PROSITE" id="PS50850">
    <property type="entry name" value="MFS"/>
    <property type="match status" value="1"/>
</dbReference>
<dbReference type="InterPro" id="IPR050327">
    <property type="entry name" value="Proton-linked_MCT"/>
</dbReference>
<dbReference type="RefSeq" id="WP_117778218.1">
    <property type="nucleotide sequence ID" value="NZ_JAWRJJ010000239.1"/>
</dbReference>
<feature type="transmembrane region" description="Helical" evidence="6">
    <location>
        <begin position="300"/>
        <end position="323"/>
    </location>
</feature>
<dbReference type="InterPro" id="IPR036259">
    <property type="entry name" value="MFS_trans_sf"/>
</dbReference>
<dbReference type="InterPro" id="IPR011701">
    <property type="entry name" value="MFS"/>
</dbReference>
<comment type="caution">
    <text evidence="8">The sequence shown here is derived from an EMBL/GenBank/DDBJ whole genome shotgun (WGS) entry which is preliminary data.</text>
</comment>
<feature type="transmembrane region" description="Helical" evidence="6">
    <location>
        <begin position="250"/>
        <end position="269"/>
    </location>
</feature>
<evidence type="ECO:0000256" key="5">
    <source>
        <dbReference type="ARBA" id="ARBA00023136"/>
    </source>
</evidence>
<evidence type="ECO:0000256" key="1">
    <source>
        <dbReference type="ARBA" id="ARBA00004651"/>
    </source>
</evidence>
<dbReference type="AlphaFoldDB" id="A0A413F7N6"/>
<feature type="transmembrane region" description="Helical" evidence="6">
    <location>
        <begin position="41"/>
        <end position="62"/>
    </location>
</feature>
<evidence type="ECO:0000259" key="7">
    <source>
        <dbReference type="PROSITE" id="PS50850"/>
    </source>
</evidence>
<sequence length="398" mass="42577">MVTTGRKQALIGASAVVWVYGSLIFGLLGILSPIWLEMFQITKASVGLLMTIALFSMGAFNYKAGRLADERGTRFTISIGMVLAAAALVGFSLASNVYMLYGSGIILGISGSLVYGPGLTCVQKWWPEKSGLVSGVYNLCFGLSAALMIPLYRFFLGGSGYRAALWIISGIVLAFGLAASIFADSPKRGGGLGETVKLPGYTVGQATADRSFKMLWLIWGLAGTAGIGLVMHIIPLMEVNGFTAEQGSKLLIFFNVFNGVIRIVVGPMLDKADGRLFMCIPFLLGGTACCMLTLIRSFALAALCLCLIGMTTGIVFTVTPVMLRKYFGLRNFGAIFGLIFTSYCFFSALFGPFLGGFASDMSGSYTITTIYFGLFLIIAAVLAVLLKRPEADKTHQER</sequence>
<keyword evidence="3 6" id="KW-0812">Transmembrane</keyword>
<dbReference type="OrthoDB" id="9793415at2"/>
<keyword evidence="2" id="KW-0813">Transport</keyword>
<protein>
    <submittedName>
        <fullName evidence="8">MFS transporter</fullName>
    </submittedName>
</protein>
<feature type="transmembrane region" description="Helical" evidence="6">
    <location>
        <begin position="164"/>
        <end position="183"/>
    </location>
</feature>
<dbReference type="EMBL" id="QSBM01000029">
    <property type="protein sequence ID" value="RGX21969.1"/>
    <property type="molecule type" value="Genomic_DNA"/>
</dbReference>
<evidence type="ECO:0000256" key="3">
    <source>
        <dbReference type="ARBA" id="ARBA00022692"/>
    </source>
</evidence>
<comment type="subcellular location">
    <subcellularLocation>
        <location evidence="1">Cell membrane</location>
        <topology evidence="1">Multi-pass membrane protein</topology>
    </subcellularLocation>
</comment>
<proteinExistence type="predicted"/>
<dbReference type="Pfam" id="PF07690">
    <property type="entry name" value="MFS_1"/>
    <property type="match status" value="1"/>
</dbReference>
<dbReference type="Gene3D" id="1.20.1250.20">
    <property type="entry name" value="MFS general substrate transporter like domains"/>
    <property type="match status" value="2"/>
</dbReference>
<feature type="transmembrane region" description="Helical" evidence="6">
    <location>
        <begin position="214"/>
        <end position="234"/>
    </location>
</feature>
<feature type="transmembrane region" description="Helical" evidence="6">
    <location>
        <begin position="100"/>
        <end position="119"/>
    </location>
</feature>
<feature type="transmembrane region" description="Helical" evidence="6">
    <location>
        <begin position="74"/>
        <end position="94"/>
    </location>
</feature>
<gene>
    <name evidence="8" type="ORF">DWV29_26095</name>
</gene>
<feature type="transmembrane region" description="Helical" evidence="6">
    <location>
        <begin position="276"/>
        <end position="294"/>
    </location>
</feature>
<feature type="transmembrane region" description="Helical" evidence="6">
    <location>
        <begin position="12"/>
        <end position="35"/>
    </location>
</feature>
<dbReference type="SUPFAM" id="SSF103473">
    <property type="entry name" value="MFS general substrate transporter"/>
    <property type="match status" value="1"/>
</dbReference>
<name>A0A413F7N6_9FIRM</name>
<dbReference type="GO" id="GO:0022857">
    <property type="term" value="F:transmembrane transporter activity"/>
    <property type="evidence" value="ECO:0007669"/>
    <property type="project" value="InterPro"/>
</dbReference>
<dbReference type="GO" id="GO:0005886">
    <property type="term" value="C:plasma membrane"/>
    <property type="evidence" value="ECO:0007669"/>
    <property type="project" value="UniProtKB-SubCell"/>
</dbReference>
<dbReference type="PANTHER" id="PTHR11360">
    <property type="entry name" value="MONOCARBOXYLATE TRANSPORTER"/>
    <property type="match status" value="1"/>
</dbReference>
<feature type="domain" description="Major facilitator superfamily (MFS) profile" evidence="7">
    <location>
        <begin position="10"/>
        <end position="391"/>
    </location>
</feature>
<evidence type="ECO:0000313" key="9">
    <source>
        <dbReference type="Proteomes" id="UP000283880"/>
    </source>
</evidence>